<gene>
    <name evidence="1" type="ORF">FA15DRAFT_655769</name>
</gene>
<name>A0A5C3KV66_COPMA</name>
<reference evidence="1 2" key="1">
    <citation type="journal article" date="2019" name="Nat. Ecol. Evol.">
        <title>Megaphylogeny resolves global patterns of mushroom evolution.</title>
        <authorList>
            <person name="Varga T."/>
            <person name="Krizsan K."/>
            <person name="Foldi C."/>
            <person name="Dima B."/>
            <person name="Sanchez-Garcia M."/>
            <person name="Sanchez-Ramirez S."/>
            <person name="Szollosi G.J."/>
            <person name="Szarkandi J.G."/>
            <person name="Papp V."/>
            <person name="Albert L."/>
            <person name="Andreopoulos W."/>
            <person name="Angelini C."/>
            <person name="Antonin V."/>
            <person name="Barry K.W."/>
            <person name="Bougher N.L."/>
            <person name="Buchanan P."/>
            <person name="Buyck B."/>
            <person name="Bense V."/>
            <person name="Catcheside P."/>
            <person name="Chovatia M."/>
            <person name="Cooper J."/>
            <person name="Damon W."/>
            <person name="Desjardin D."/>
            <person name="Finy P."/>
            <person name="Geml J."/>
            <person name="Haridas S."/>
            <person name="Hughes K."/>
            <person name="Justo A."/>
            <person name="Karasinski D."/>
            <person name="Kautmanova I."/>
            <person name="Kiss B."/>
            <person name="Kocsube S."/>
            <person name="Kotiranta H."/>
            <person name="LaButti K.M."/>
            <person name="Lechner B.E."/>
            <person name="Liimatainen K."/>
            <person name="Lipzen A."/>
            <person name="Lukacs Z."/>
            <person name="Mihaltcheva S."/>
            <person name="Morgado L.N."/>
            <person name="Niskanen T."/>
            <person name="Noordeloos M.E."/>
            <person name="Ohm R.A."/>
            <person name="Ortiz-Santana B."/>
            <person name="Ovrebo C."/>
            <person name="Racz N."/>
            <person name="Riley R."/>
            <person name="Savchenko A."/>
            <person name="Shiryaev A."/>
            <person name="Soop K."/>
            <person name="Spirin V."/>
            <person name="Szebenyi C."/>
            <person name="Tomsovsky M."/>
            <person name="Tulloss R.E."/>
            <person name="Uehling J."/>
            <person name="Grigoriev I.V."/>
            <person name="Vagvolgyi C."/>
            <person name="Papp T."/>
            <person name="Martin F.M."/>
            <person name="Miettinen O."/>
            <person name="Hibbett D.S."/>
            <person name="Nagy L.G."/>
        </authorList>
    </citation>
    <scope>NUCLEOTIDE SEQUENCE [LARGE SCALE GENOMIC DNA]</scope>
    <source>
        <strain evidence="1 2">CBS 121175</strain>
    </source>
</reference>
<keyword evidence="2" id="KW-1185">Reference proteome</keyword>
<protein>
    <submittedName>
        <fullName evidence="1">Uncharacterized protein</fullName>
    </submittedName>
</protein>
<proteinExistence type="predicted"/>
<dbReference type="EMBL" id="ML210198">
    <property type="protein sequence ID" value="TFK24561.1"/>
    <property type="molecule type" value="Genomic_DNA"/>
</dbReference>
<dbReference type="AlphaFoldDB" id="A0A5C3KV66"/>
<organism evidence="1 2">
    <name type="scientific">Coprinopsis marcescibilis</name>
    <name type="common">Agaric fungus</name>
    <name type="synonym">Psathyrella marcescibilis</name>
    <dbReference type="NCBI Taxonomy" id="230819"/>
    <lineage>
        <taxon>Eukaryota</taxon>
        <taxon>Fungi</taxon>
        <taxon>Dikarya</taxon>
        <taxon>Basidiomycota</taxon>
        <taxon>Agaricomycotina</taxon>
        <taxon>Agaricomycetes</taxon>
        <taxon>Agaricomycetidae</taxon>
        <taxon>Agaricales</taxon>
        <taxon>Agaricineae</taxon>
        <taxon>Psathyrellaceae</taxon>
        <taxon>Coprinopsis</taxon>
    </lineage>
</organism>
<dbReference type="PROSITE" id="PS51257">
    <property type="entry name" value="PROKAR_LIPOPROTEIN"/>
    <property type="match status" value="1"/>
</dbReference>
<evidence type="ECO:0000313" key="1">
    <source>
        <dbReference type="EMBL" id="TFK24561.1"/>
    </source>
</evidence>
<evidence type="ECO:0000313" key="2">
    <source>
        <dbReference type="Proteomes" id="UP000307440"/>
    </source>
</evidence>
<accession>A0A5C3KV66</accession>
<dbReference type="Proteomes" id="UP000307440">
    <property type="component" value="Unassembled WGS sequence"/>
</dbReference>
<sequence>MKREQVLMENSAKRHKLVLQGSYTNYTPLAACACKKSGTTTAALTAGVTTNPEMKGICLNDKVGRPSRRLPAVLFAEVGIPVLLRLWRGVDEWFLGPEKWDGEDISEIEECPRTMQTLKRQS</sequence>